<evidence type="ECO:0000313" key="1">
    <source>
        <dbReference type="EMBL" id="OEE58091.1"/>
    </source>
</evidence>
<protein>
    <recommendedName>
        <fullName evidence="3">Phosphoribosylglycinamide formyltransferase</fullName>
    </recommendedName>
</protein>
<organism evidence="1 2">
    <name type="scientific">Enterovibrio norvegicus FF-454</name>
    <dbReference type="NCBI Taxonomy" id="1185651"/>
    <lineage>
        <taxon>Bacteria</taxon>
        <taxon>Pseudomonadati</taxon>
        <taxon>Pseudomonadota</taxon>
        <taxon>Gammaproteobacteria</taxon>
        <taxon>Vibrionales</taxon>
        <taxon>Vibrionaceae</taxon>
        <taxon>Enterovibrio</taxon>
    </lineage>
</organism>
<dbReference type="SUPFAM" id="SSF81301">
    <property type="entry name" value="Nucleotidyltransferase"/>
    <property type="match status" value="1"/>
</dbReference>
<proteinExistence type="predicted"/>
<gene>
    <name evidence="1" type="ORF">A1OK_16125</name>
</gene>
<dbReference type="InterPro" id="IPR043519">
    <property type="entry name" value="NT_sf"/>
</dbReference>
<name>A0A1E5BXY6_9GAMM</name>
<reference evidence="1 2" key="1">
    <citation type="journal article" date="2012" name="Science">
        <title>Ecological populations of bacteria act as socially cohesive units of antibiotic production and resistance.</title>
        <authorList>
            <person name="Cordero O.X."/>
            <person name="Wildschutte H."/>
            <person name="Kirkup B."/>
            <person name="Proehl S."/>
            <person name="Ngo L."/>
            <person name="Hussain F."/>
            <person name="Le Roux F."/>
            <person name="Mincer T."/>
            <person name="Polz M.F."/>
        </authorList>
    </citation>
    <scope>NUCLEOTIDE SEQUENCE [LARGE SCALE GENOMIC DNA]</scope>
    <source>
        <strain evidence="1 2">FF-454</strain>
    </source>
</reference>
<keyword evidence="2" id="KW-1185">Reference proteome</keyword>
<dbReference type="RefSeq" id="WP_026023797.1">
    <property type="nucleotide sequence ID" value="NZ_AJWN02000099.1"/>
</dbReference>
<dbReference type="Gene3D" id="3.30.460.10">
    <property type="entry name" value="Beta Polymerase, domain 2"/>
    <property type="match status" value="1"/>
</dbReference>
<dbReference type="AlphaFoldDB" id="A0A1E5BXY6"/>
<accession>A0A1E5BXY6</accession>
<evidence type="ECO:0000313" key="2">
    <source>
        <dbReference type="Proteomes" id="UP000095039"/>
    </source>
</evidence>
<dbReference type="Proteomes" id="UP000095039">
    <property type="component" value="Unassembled WGS sequence"/>
</dbReference>
<dbReference type="EMBL" id="AJWN02000099">
    <property type="protein sequence ID" value="OEE58091.1"/>
    <property type="molecule type" value="Genomic_DNA"/>
</dbReference>
<sequence length="256" mass="28395">MGRMFKALIIVPILVIRVPAYAEQLDVKVPENSQSISYQQPQAGHEASLSELFSIPSFRAQAIAQPHADLTKLYASAPAAQAELEQLASDIAKQSNGNVLSAGLKGLERATEKVNKELDGDVSRLTDLVRITVETDSIEDLNIAYEQLAASAKTMEVINRFHTPRPSGYRDIKVLVALPESKMIAEVQLHLKAISGVKNGKEHENYEQIQTIERSATLNARDLSQYEVAKIEKLRKESRALYDHAWQGYEPYGIAI</sequence>
<comment type="caution">
    <text evidence="1">The sequence shown here is derived from an EMBL/GenBank/DDBJ whole genome shotgun (WGS) entry which is preliminary data.</text>
</comment>
<evidence type="ECO:0008006" key="3">
    <source>
        <dbReference type="Google" id="ProtNLM"/>
    </source>
</evidence>